<evidence type="ECO:0000313" key="1">
    <source>
        <dbReference type="EMBL" id="MBB4986745.1"/>
    </source>
</evidence>
<gene>
    <name evidence="1" type="ORF">GGE06_007716</name>
</gene>
<protein>
    <submittedName>
        <fullName evidence="1">Transposase</fullName>
    </submittedName>
</protein>
<comment type="caution">
    <text evidence="1">The sequence shown here is derived from an EMBL/GenBank/DDBJ whole genome shotgun (WGS) entry which is preliminary data.</text>
</comment>
<name>A0A7W7UAM5_9ACTN</name>
<sequence>MVERAFAWLHQFKRLRTCYERRADLHQDLPDLACTLICLASTDSSEL</sequence>
<proteinExistence type="predicted"/>
<evidence type="ECO:0000313" key="2">
    <source>
        <dbReference type="Proteomes" id="UP000582643"/>
    </source>
</evidence>
<dbReference type="EMBL" id="JACHJY010000014">
    <property type="protein sequence ID" value="MBB4986745.1"/>
    <property type="molecule type" value="Genomic_DNA"/>
</dbReference>
<organism evidence="1 2">
    <name type="scientific">Streptomyces nymphaeiformis</name>
    <dbReference type="NCBI Taxonomy" id="2663842"/>
    <lineage>
        <taxon>Bacteria</taxon>
        <taxon>Bacillati</taxon>
        <taxon>Actinomycetota</taxon>
        <taxon>Actinomycetes</taxon>
        <taxon>Kitasatosporales</taxon>
        <taxon>Streptomycetaceae</taxon>
        <taxon>Streptomyces</taxon>
    </lineage>
</organism>
<dbReference type="Proteomes" id="UP000582643">
    <property type="component" value="Unassembled WGS sequence"/>
</dbReference>
<accession>A0A7W7UAM5</accession>
<reference evidence="1 2" key="1">
    <citation type="submission" date="2020-08" db="EMBL/GenBank/DDBJ databases">
        <title>Genomic Encyclopedia of Type Strains, Phase III (KMG-III): the genomes of soil and plant-associated and newly described type strains.</title>
        <authorList>
            <person name="Whitman W."/>
        </authorList>
    </citation>
    <scope>NUCLEOTIDE SEQUENCE [LARGE SCALE GENOMIC DNA]</scope>
    <source>
        <strain evidence="1 2">SFB5A</strain>
    </source>
</reference>
<dbReference type="AlphaFoldDB" id="A0A7W7UAM5"/>
<keyword evidence="2" id="KW-1185">Reference proteome</keyword>